<dbReference type="STRING" id="75743.A0A401Q266"/>
<keyword evidence="3" id="KW-1185">Reference proteome</keyword>
<keyword evidence="1" id="KW-1133">Transmembrane helix</keyword>
<keyword evidence="1" id="KW-0472">Membrane</keyword>
<dbReference type="OMA" id="CKWEINT"/>
<evidence type="ECO:0000313" key="3">
    <source>
        <dbReference type="Proteomes" id="UP000288216"/>
    </source>
</evidence>
<reference evidence="2 3" key="1">
    <citation type="journal article" date="2018" name="Nat. Ecol. Evol.">
        <title>Shark genomes provide insights into elasmobranch evolution and the origin of vertebrates.</title>
        <authorList>
            <person name="Hara Y"/>
            <person name="Yamaguchi K"/>
            <person name="Onimaru K"/>
            <person name="Kadota M"/>
            <person name="Koyanagi M"/>
            <person name="Keeley SD"/>
            <person name="Tatsumi K"/>
            <person name="Tanaka K"/>
            <person name="Motone F"/>
            <person name="Kageyama Y"/>
            <person name="Nozu R"/>
            <person name="Adachi N"/>
            <person name="Nishimura O"/>
            <person name="Nakagawa R"/>
            <person name="Tanegashima C"/>
            <person name="Kiyatake I"/>
            <person name="Matsumoto R"/>
            <person name="Murakumo K"/>
            <person name="Nishida K"/>
            <person name="Terakita A"/>
            <person name="Kuratani S"/>
            <person name="Sato K"/>
            <person name="Hyodo S Kuraku.S."/>
        </authorList>
    </citation>
    <scope>NUCLEOTIDE SEQUENCE [LARGE SCALE GENOMIC DNA]</scope>
</reference>
<accession>A0A401Q266</accession>
<evidence type="ECO:0000313" key="2">
    <source>
        <dbReference type="EMBL" id="GCB79475.1"/>
    </source>
</evidence>
<dbReference type="AlphaFoldDB" id="A0A401Q266"/>
<proteinExistence type="predicted"/>
<comment type="caution">
    <text evidence="2">The sequence shown here is derived from an EMBL/GenBank/DDBJ whole genome shotgun (WGS) entry which is preliminary data.</text>
</comment>
<feature type="transmembrane region" description="Helical" evidence="1">
    <location>
        <begin position="15"/>
        <end position="35"/>
    </location>
</feature>
<dbReference type="Proteomes" id="UP000288216">
    <property type="component" value="Unassembled WGS sequence"/>
</dbReference>
<protein>
    <submittedName>
        <fullName evidence="2">Uncharacterized protein</fullName>
    </submittedName>
</protein>
<evidence type="ECO:0000256" key="1">
    <source>
        <dbReference type="SAM" id="Phobius"/>
    </source>
</evidence>
<dbReference type="EMBL" id="BFAA01009375">
    <property type="protein sequence ID" value="GCB79475.1"/>
    <property type="molecule type" value="Genomic_DNA"/>
</dbReference>
<dbReference type="OrthoDB" id="10264956at2759"/>
<gene>
    <name evidence="2" type="ORF">scyTo_0015984</name>
</gene>
<organism evidence="2 3">
    <name type="scientific">Scyliorhinus torazame</name>
    <name type="common">Cloudy catshark</name>
    <name type="synonym">Catulus torazame</name>
    <dbReference type="NCBI Taxonomy" id="75743"/>
    <lineage>
        <taxon>Eukaryota</taxon>
        <taxon>Metazoa</taxon>
        <taxon>Chordata</taxon>
        <taxon>Craniata</taxon>
        <taxon>Vertebrata</taxon>
        <taxon>Chondrichthyes</taxon>
        <taxon>Elasmobranchii</taxon>
        <taxon>Galeomorphii</taxon>
        <taxon>Galeoidea</taxon>
        <taxon>Carcharhiniformes</taxon>
        <taxon>Scyliorhinidae</taxon>
        <taxon>Scyliorhinus</taxon>
    </lineage>
</organism>
<sequence>MYADPSGRDLLGNRTLFFIFICSFAIVTLLQQILYGKNYVKRGLHYKRQHTEDLDNVTGAFNFMDDGGQKIDSDLHSRYFELREGPFVYNSSTCRKLRNEITEVKILSMVKQSELFDRWKTLQLCKWEINTTAANIFK</sequence>
<name>A0A401Q266_SCYTO</name>
<keyword evidence="1" id="KW-0812">Transmembrane</keyword>